<evidence type="ECO:0000313" key="8">
    <source>
        <dbReference type="Proteomes" id="UP000437862"/>
    </source>
</evidence>
<organism evidence="7 8">
    <name type="scientific">Pseudoduganella flava</name>
    <dbReference type="NCBI Taxonomy" id="871742"/>
    <lineage>
        <taxon>Bacteria</taxon>
        <taxon>Pseudomonadati</taxon>
        <taxon>Pseudomonadota</taxon>
        <taxon>Betaproteobacteria</taxon>
        <taxon>Burkholderiales</taxon>
        <taxon>Oxalobacteraceae</taxon>
        <taxon>Telluria group</taxon>
        <taxon>Pseudoduganella</taxon>
    </lineage>
</organism>
<dbReference type="EMBL" id="CP046904">
    <property type="protein sequence ID" value="QGZ40040.1"/>
    <property type="molecule type" value="Genomic_DNA"/>
</dbReference>
<dbReference type="InterPro" id="IPR050708">
    <property type="entry name" value="T6SS_VgrG/RHS"/>
</dbReference>
<dbReference type="InterPro" id="IPR031325">
    <property type="entry name" value="RHS_repeat"/>
</dbReference>
<dbReference type="Proteomes" id="UP000437862">
    <property type="component" value="Chromosome"/>
</dbReference>
<dbReference type="SUPFAM" id="SSF82171">
    <property type="entry name" value="DPP6 N-terminal domain-like"/>
    <property type="match status" value="1"/>
</dbReference>
<reference evidence="7 8" key="1">
    <citation type="submission" date="2019-12" db="EMBL/GenBank/DDBJ databases">
        <title>Draft Genome Sequences of Six Type Strains of the Genus Massilia.</title>
        <authorList>
            <person name="Miess H."/>
            <person name="Frediansyah A."/>
            <person name="Goeker M."/>
            <person name="Gross H."/>
        </authorList>
    </citation>
    <scope>NUCLEOTIDE SEQUENCE [LARGE SCALE GENOMIC DNA]</scope>
    <source>
        <strain evidence="7 8">DSM 26639</strain>
    </source>
</reference>
<dbReference type="Pfam" id="PF25023">
    <property type="entry name" value="TEN_YD-shell"/>
    <property type="match status" value="3"/>
</dbReference>
<accession>A0ABX6FR63</accession>
<keyword evidence="2" id="KW-1133">Transmembrane helix</keyword>
<dbReference type="InterPro" id="IPR006530">
    <property type="entry name" value="YD"/>
</dbReference>
<evidence type="ECO:0000259" key="6">
    <source>
        <dbReference type="Pfam" id="PF25799"/>
    </source>
</evidence>
<dbReference type="InterPro" id="IPR008727">
    <property type="entry name" value="PAAR_motif"/>
</dbReference>
<dbReference type="PANTHER" id="PTHR32305:SF15">
    <property type="entry name" value="PROTEIN RHSA-RELATED"/>
    <property type="match status" value="1"/>
</dbReference>
<keyword evidence="8" id="KW-1185">Reference proteome</keyword>
<dbReference type="NCBIfam" id="TIGR03696">
    <property type="entry name" value="Rhs_assc_core"/>
    <property type="match status" value="1"/>
</dbReference>
<dbReference type="Gene3D" id="2.60.200.60">
    <property type="match status" value="1"/>
</dbReference>
<evidence type="ECO:0000256" key="2">
    <source>
        <dbReference type="SAM" id="Phobius"/>
    </source>
</evidence>
<dbReference type="Pfam" id="PF03527">
    <property type="entry name" value="RHS"/>
    <property type="match status" value="1"/>
</dbReference>
<dbReference type="Pfam" id="PF14412">
    <property type="entry name" value="AHH"/>
    <property type="match status" value="1"/>
</dbReference>
<dbReference type="PRINTS" id="PR00394">
    <property type="entry name" value="RHSPROTEIN"/>
</dbReference>
<evidence type="ECO:0008006" key="9">
    <source>
        <dbReference type="Google" id="ProtNLM"/>
    </source>
</evidence>
<feature type="domain" description="Teneurin-like YD-shell" evidence="5">
    <location>
        <begin position="692"/>
        <end position="788"/>
    </location>
</feature>
<gene>
    <name evidence="7" type="ORF">GO485_13890</name>
</gene>
<keyword evidence="1" id="KW-0677">Repeat</keyword>
<feature type="domain" description="Teneurin-like YD-shell" evidence="5">
    <location>
        <begin position="986"/>
        <end position="1103"/>
    </location>
</feature>
<dbReference type="Pfam" id="PF05593">
    <property type="entry name" value="RHS_repeat"/>
    <property type="match status" value="2"/>
</dbReference>
<feature type="domain" description="Double-stranded DNA deaminase toxin A prePAAR motif" evidence="6">
    <location>
        <begin position="1"/>
        <end position="58"/>
    </location>
</feature>
<evidence type="ECO:0000313" key="7">
    <source>
        <dbReference type="EMBL" id="QGZ40040.1"/>
    </source>
</evidence>
<evidence type="ECO:0000256" key="1">
    <source>
        <dbReference type="ARBA" id="ARBA00022737"/>
    </source>
</evidence>
<evidence type="ECO:0000259" key="4">
    <source>
        <dbReference type="Pfam" id="PF20148"/>
    </source>
</evidence>
<keyword evidence="2" id="KW-0472">Membrane</keyword>
<dbReference type="NCBIfam" id="TIGR01643">
    <property type="entry name" value="YD_repeat_2x"/>
    <property type="match status" value="5"/>
</dbReference>
<dbReference type="Pfam" id="PF05488">
    <property type="entry name" value="PAAR_motif"/>
    <property type="match status" value="1"/>
</dbReference>
<feature type="domain" description="Teneurin-like YD-shell" evidence="5">
    <location>
        <begin position="481"/>
        <end position="603"/>
    </location>
</feature>
<dbReference type="InterPro" id="IPR045351">
    <property type="entry name" value="DUF6531"/>
</dbReference>
<dbReference type="InterPro" id="IPR032871">
    <property type="entry name" value="AHH_dom_containing"/>
</dbReference>
<feature type="transmembrane region" description="Helical" evidence="2">
    <location>
        <begin position="43"/>
        <end position="64"/>
    </location>
</feature>
<dbReference type="RefSeq" id="WP_158206743.1">
    <property type="nucleotide sequence ID" value="NZ_CP046904.1"/>
</dbReference>
<dbReference type="CDD" id="cd14742">
    <property type="entry name" value="PAAR_RHS"/>
    <property type="match status" value="1"/>
</dbReference>
<name>A0ABX6FR63_9BURK</name>
<sequence length="1414" mass="155047">MYEAARLTDPIAHTSALGGFLIGALIGVALIAAVAFATFTCGFGVALLAGLAAGIGATAILGLGEAIGRSFSSRAGKITSGSPNVFTNSRAAAYATVSTVACDKHNPTPLVAEGSGTVFINGLPAARKKDKITCGATIDDGSNNVVIGGGTVTYLPVDDEVPPWLRTTVDWAFALAGLVGGLAGLVKAAGGLSRAVLPCAAKFIGGFMVGEAVGRYVAAPVISRVMGGLFGQPVDVTTGRKVLLAQNEIDFVVPDPIPVVISRFYSSDLEWEGTLGRGWLLPWDLRLQRRDGQMWLFDAQGRETGFPVVPPGHTLYSEVEQRYLACTPDGRYILYDLNERYLDFGYFDGDEGETHWLQRQENRTGQWISYERDQHQRVHTIRTGSGVVLRLHYGGSRLTSVERLYDAPGALVTYAYDELGQLIAVTDANGHVVRRFSYAGGLMASHTNALGLESRYEWADVGGKPRVMACSSSEGERAEFRYDLPSRQTWVRDELGRTAHWVYDEHLQITQCTDLDGGTYTLEYSAAGQPTSITLPGERNIAFEYDDAGRIVGETDPIGRHTQASYDGNSVRIKYLTLPGGARWRSDYDYLGRLLQTIDPLERVERFEYGTGLSPYPLARIDARGGRQGYAWNARGQLVAYTDCSGKTTRYEYDAAGYLAAVTDALGQRTRFDNLPTGELARAILPDGSVKEYVYDAGGLLAEHRNGSAQHLLWTRNARGQVVEAVDPAGGTLRYQYDVRGRLVRLASDEKTRYVFDYDSGDRLVRELRPDGVERHLRYDAAGELAELEKLGAPTPAATERASRSTTFKRDKMGRLLAQSTATSIGTYAWNDDDRLVHAERKPTDLGAALGVTASTVSFDYDKAGRLLAEHGAEGTVAYELDELDNIAALALPHQQRLDMLMYGSGHVHQIRVGDRVVSDIERDDLHREVLRTQGRLTQRIGYDLLGRRSWQAAAAPSSPIGPEQGRLWRSYRYNPLDELAEQTDSVRGTLAFEYDAAGHLLRRTQGGDLAQEQFAWDAAGNLLDNIGRKSQGLVDGNRLRVWQDIRYDYDAWGNVIHKRKGSHFSQRFVYDAEDRLLAVTSESPAGTVETRFDYDPLGRRIASSTGAPGADYVQRKRFVWQGLRMVQEVRESGVSSYVYSPDQMYTPLARIDAFIGGAIASAAIETARSTARIYHFHTDAIGTPLEVTDEAGEISWAGKYSAWGKVERGEDAALVPRIEQPIRYPGQYADEETGLHYNTFRYYDPDVGRYVGQDPIGLLGGANLYGYAANPTGRADPLGWCSTTLGKNMGARTGDGMANHHLIPEELMKDVNYASMFDRLRILGFDGDGASNGIFLPGNESLAKTIGLPGHWSSHQNYTDAIRVEVAALYRRFSTGRLSDTQLVLGIQHIQNIAREGLESGKYAIDAITGRLI</sequence>
<dbReference type="Pfam" id="PF20148">
    <property type="entry name" value="DUF6531"/>
    <property type="match status" value="1"/>
</dbReference>
<evidence type="ECO:0000259" key="5">
    <source>
        <dbReference type="Pfam" id="PF25023"/>
    </source>
</evidence>
<dbReference type="Pfam" id="PF25799">
    <property type="entry name" value="prePAAR_I"/>
    <property type="match status" value="1"/>
</dbReference>
<protein>
    <recommendedName>
        <fullName evidence="9">Type IV secretion protein Rhs</fullName>
    </recommendedName>
</protein>
<dbReference type="InterPro" id="IPR001826">
    <property type="entry name" value="RHS"/>
</dbReference>
<feature type="domain" description="RHS protein conserved region" evidence="3">
    <location>
        <begin position="1174"/>
        <end position="1207"/>
    </location>
</feature>
<dbReference type="InterPro" id="IPR022385">
    <property type="entry name" value="Rhs_assc_core"/>
</dbReference>
<evidence type="ECO:0000259" key="3">
    <source>
        <dbReference type="Pfam" id="PF03527"/>
    </source>
</evidence>
<proteinExistence type="predicted"/>
<dbReference type="PANTHER" id="PTHR32305">
    <property type="match status" value="1"/>
</dbReference>
<dbReference type="Gene3D" id="2.180.10.10">
    <property type="entry name" value="RHS repeat-associated core"/>
    <property type="match status" value="3"/>
</dbReference>
<keyword evidence="2" id="KW-0812">Transmembrane</keyword>
<feature type="transmembrane region" description="Helical" evidence="2">
    <location>
        <begin position="16"/>
        <end position="36"/>
    </location>
</feature>
<feature type="domain" description="DUF6531" evidence="4">
    <location>
        <begin position="231"/>
        <end position="306"/>
    </location>
</feature>
<dbReference type="InterPro" id="IPR056823">
    <property type="entry name" value="TEN-like_YD-shell"/>
</dbReference>
<dbReference type="InterPro" id="IPR057925">
    <property type="entry name" value="prePAAR_DddA"/>
</dbReference>